<dbReference type="PROSITE" id="PS01137">
    <property type="entry name" value="TATD_1"/>
    <property type="match status" value="1"/>
</dbReference>
<evidence type="ECO:0000256" key="7">
    <source>
        <dbReference type="ARBA" id="ARBA00022723"/>
    </source>
</evidence>
<dbReference type="AlphaFoldDB" id="A0A8K0L4L1"/>
<evidence type="ECO:0000259" key="10">
    <source>
        <dbReference type="Pfam" id="PF01979"/>
    </source>
</evidence>
<protein>
    <recommendedName>
        <fullName evidence="6">allantoinase</fullName>
        <ecNumber evidence="6">3.5.2.5</ecNumber>
    </recommendedName>
</protein>
<comment type="caution">
    <text evidence="11">The sequence shown here is derived from an EMBL/GenBank/DDBJ whole genome shotgun (WGS) entry which is preliminary data.</text>
</comment>
<comment type="subunit">
    <text evidence="5">Homotetramer.</text>
</comment>
<dbReference type="InterPro" id="IPR006680">
    <property type="entry name" value="Amidohydro-rel"/>
</dbReference>
<dbReference type="PANTHER" id="PTHR43668">
    <property type="entry name" value="ALLANTOINASE"/>
    <property type="match status" value="1"/>
</dbReference>
<feature type="domain" description="Amidohydrolase-related" evidence="10">
    <location>
        <begin position="79"/>
        <end position="471"/>
    </location>
</feature>
<dbReference type="InterPro" id="IPR011059">
    <property type="entry name" value="Metal-dep_hydrolase_composite"/>
</dbReference>
<keyword evidence="8" id="KW-0378">Hydrolase</keyword>
<dbReference type="GO" id="GO:0000256">
    <property type="term" value="P:allantoin catabolic process"/>
    <property type="evidence" value="ECO:0007669"/>
    <property type="project" value="UniProtKB-UniPathway"/>
</dbReference>
<gene>
    <name evidence="11" type="ORF">KVT40_003464</name>
</gene>
<dbReference type="OrthoDB" id="10258955at2759"/>
<dbReference type="GO" id="GO:0005737">
    <property type="term" value="C:cytoplasm"/>
    <property type="evidence" value="ECO:0007669"/>
    <property type="project" value="TreeGrafter"/>
</dbReference>
<proteinExistence type="inferred from homology"/>
<dbReference type="PANTHER" id="PTHR43668:SF2">
    <property type="entry name" value="ALLANTOINASE"/>
    <property type="match status" value="1"/>
</dbReference>
<keyword evidence="12" id="KW-1185">Reference proteome</keyword>
<organism evidence="11 12">
    <name type="scientific">Elsinoe batatas</name>
    <dbReference type="NCBI Taxonomy" id="2601811"/>
    <lineage>
        <taxon>Eukaryota</taxon>
        <taxon>Fungi</taxon>
        <taxon>Dikarya</taxon>
        <taxon>Ascomycota</taxon>
        <taxon>Pezizomycotina</taxon>
        <taxon>Dothideomycetes</taxon>
        <taxon>Dothideomycetidae</taxon>
        <taxon>Myriangiales</taxon>
        <taxon>Elsinoaceae</taxon>
        <taxon>Elsinoe</taxon>
    </lineage>
</organism>
<dbReference type="PROSITE" id="PS00482">
    <property type="entry name" value="DIHYDROOROTASE_1"/>
    <property type="match status" value="1"/>
</dbReference>
<dbReference type="InterPro" id="IPR018228">
    <property type="entry name" value="DNase_TatD-rel_CS"/>
</dbReference>
<keyword evidence="9" id="KW-0862">Zinc</keyword>
<name>A0A8K0L4L1_9PEZI</name>
<dbReference type="InterPro" id="IPR050138">
    <property type="entry name" value="DHOase/Allantoinase_Hydrolase"/>
</dbReference>
<dbReference type="SUPFAM" id="SSF51556">
    <property type="entry name" value="Metallo-dependent hydrolases"/>
    <property type="match status" value="1"/>
</dbReference>
<dbReference type="EC" id="3.5.2.5" evidence="6"/>
<dbReference type="UniPathway" id="UPA00395">
    <property type="reaction ID" value="UER00653"/>
</dbReference>
<dbReference type="Pfam" id="PF01979">
    <property type="entry name" value="Amidohydro_1"/>
    <property type="match status" value="1"/>
</dbReference>
<evidence type="ECO:0000256" key="5">
    <source>
        <dbReference type="ARBA" id="ARBA00011881"/>
    </source>
</evidence>
<dbReference type="InterPro" id="IPR002195">
    <property type="entry name" value="Dihydroorotase_CS"/>
</dbReference>
<evidence type="ECO:0000313" key="12">
    <source>
        <dbReference type="Proteomes" id="UP000809789"/>
    </source>
</evidence>
<evidence type="ECO:0000256" key="6">
    <source>
        <dbReference type="ARBA" id="ARBA00012863"/>
    </source>
</evidence>
<dbReference type="EMBL" id="JAESVG020000003">
    <property type="protein sequence ID" value="KAG8629599.1"/>
    <property type="molecule type" value="Genomic_DNA"/>
</dbReference>
<comment type="cofactor">
    <cofactor evidence="2">
        <name>Zn(2+)</name>
        <dbReference type="ChEBI" id="CHEBI:29105"/>
    </cofactor>
</comment>
<dbReference type="GO" id="GO:0050897">
    <property type="term" value="F:cobalt ion binding"/>
    <property type="evidence" value="ECO:0007669"/>
    <property type="project" value="InterPro"/>
</dbReference>
<dbReference type="NCBIfam" id="TIGR03178">
    <property type="entry name" value="allantoinase"/>
    <property type="match status" value="1"/>
</dbReference>
<dbReference type="SUPFAM" id="SSF51338">
    <property type="entry name" value="Composite domain of metallo-dependent hydrolases"/>
    <property type="match status" value="1"/>
</dbReference>
<dbReference type="FunFam" id="3.20.20.140:FF:000032">
    <property type="entry name" value="Allantoinase Dal1"/>
    <property type="match status" value="1"/>
</dbReference>
<reference evidence="11" key="1">
    <citation type="submission" date="2021-07" db="EMBL/GenBank/DDBJ databases">
        <title>Elsinoe batatas strain:CRI-CJ2 Genome sequencing and assembly.</title>
        <authorList>
            <person name="Huang L."/>
        </authorList>
    </citation>
    <scope>NUCLEOTIDE SEQUENCE</scope>
    <source>
        <strain evidence="11">CRI-CJ2</strain>
    </source>
</reference>
<evidence type="ECO:0000256" key="4">
    <source>
        <dbReference type="ARBA" id="ARBA00010368"/>
    </source>
</evidence>
<evidence type="ECO:0000256" key="8">
    <source>
        <dbReference type="ARBA" id="ARBA00022801"/>
    </source>
</evidence>
<comment type="similarity">
    <text evidence="4">Belongs to the metallo-dependent hydrolases superfamily. Allantoinase family.</text>
</comment>
<accession>A0A8K0L4L1</accession>
<evidence type="ECO:0000313" key="11">
    <source>
        <dbReference type="EMBL" id="KAG8629599.1"/>
    </source>
</evidence>
<dbReference type="InterPro" id="IPR032466">
    <property type="entry name" value="Metal_Hydrolase"/>
</dbReference>
<dbReference type="GO" id="GO:0006145">
    <property type="term" value="P:purine nucleobase catabolic process"/>
    <property type="evidence" value="ECO:0007669"/>
    <property type="project" value="TreeGrafter"/>
</dbReference>
<keyword evidence="7" id="KW-0479">Metal-binding</keyword>
<evidence type="ECO:0000256" key="9">
    <source>
        <dbReference type="ARBA" id="ARBA00022833"/>
    </source>
</evidence>
<evidence type="ECO:0000256" key="3">
    <source>
        <dbReference type="ARBA" id="ARBA00004968"/>
    </source>
</evidence>
<evidence type="ECO:0000256" key="2">
    <source>
        <dbReference type="ARBA" id="ARBA00001947"/>
    </source>
</evidence>
<dbReference type="GO" id="GO:0008270">
    <property type="term" value="F:zinc ion binding"/>
    <property type="evidence" value="ECO:0007669"/>
    <property type="project" value="InterPro"/>
</dbReference>
<dbReference type="Proteomes" id="UP000809789">
    <property type="component" value="Unassembled WGS sequence"/>
</dbReference>
<comment type="pathway">
    <text evidence="3">Nitrogen metabolism; (S)-allantoin degradation; allantoate from (S)-allantoin: step 1/1.</text>
</comment>
<dbReference type="InterPro" id="IPR017593">
    <property type="entry name" value="Allantoinase"/>
</dbReference>
<dbReference type="GO" id="GO:0004038">
    <property type="term" value="F:allantoinase activity"/>
    <property type="evidence" value="ECO:0007669"/>
    <property type="project" value="UniProtKB-EC"/>
</dbReference>
<comment type="catalytic activity">
    <reaction evidence="1">
        <text>(S)-allantoin + H2O = allantoate + H(+)</text>
        <dbReference type="Rhea" id="RHEA:17029"/>
        <dbReference type="ChEBI" id="CHEBI:15377"/>
        <dbReference type="ChEBI" id="CHEBI:15378"/>
        <dbReference type="ChEBI" id="CHEBI:15678"/>
        <dbReference type="ChEBI" id="CHEBI:17536"/>
        <dbReference type="EC" id="3.5.2.5"/>
    </reaction>
</comment>
<evidence type="ECO:0000256" key="1">
    <source>
        <dbReference type="ARBA" id="ARBA00001756"/>
    </source>
</evidence>
<sequence length="498" mass="54436">MVYVRSSVTSHLLTYRCLKIHMAAELVLVSSRAVVKGKVGPATLVINPASGKIQEVHDSVLPRSKFPESTEYIDHSPNILLPGLVDAHVHLNEPGRTEWEGFWTGTRAAAFGGVTTVVDMPLNSIPPTTTVDNFKTKLEAAQPQVWVDVGFWGGIIPGNVSSLKPLIAAGVRGFKGFMIESGVDEFPCVSPSDIRSVLTELADSTTVVMFHAEQMPDTPVDEPTGPPDHYSTFLSSRPGILETTAINTILELAPLAPELPLHVVHLSEVAAIPALRDARAKGAKITAETCFHYLSLTAEQIRNGDTRFKCCPPIRSGKNQDTLWEELKKSDSCIRTVVSDHSPCTPDLKILPGNIPGHLPDADGSGDFMKAWGGVSSVGLGISILWSEKDKRGFGIVDLVRWCCEQTAKHVGLEDRKGFLRKGWDADIVVFDDKGTFTVEEDSMLFKNKCSAYQGKKLQGVVKETWLRGKRIHSSATGFDREEPSGQLLIEQRKTKHV</sequence>
<dbReference type="Gene3D" id="3.20.20.140">
    <property type="entry name" value="Metal-dependent hydrolases"/>
    <property type="match status" value="1"/>
</dbReference>